<dbReference type="Pfam" id="PF11360">
    <property type="entry name" value="DUF3110"/>
    <property type="match status" value="1"/>
</dbReference>
<feature type="chain" id="PRO_5002866037" evidence="2">
    <location>
        <begin position="26"/>
        <end position="233"/>
    </location>
</feature>
<evidence type="ECO:0000313" key="4">
    <source>
        <dbReference type="Proteomes" id="UP000001449"/>
    </source>
</evidence>
<organism evidence="3 4">
    <name type="scientific">Thalassiosira pseudonana</name>
    <name type="common">Marine diatom</name>
    <name type="synonym">Cyclotella nana</name>
    <dbReference type="NCBI Taxonomy" id="35128"/>
    <lineage>
        <taxon>Eukaryota</taxon>
        <taxon>Sar</taxon>
        <taxon>Stramenopiles</taxon>
        <taxon>Ochrophyta</taxon>
        <taxon>Bacillariophyta</taxon>
        <taxon>Coscinodiscophyceae</taxon>
        <taxon>Thalassiosirophycidae</taxon>
        <taxon>Thalassiosirales</taxon>
        <taxon>Thalassiosiraceae</taxon>
        <taxon>Thalassiosira</taxon>
    </lineage>
</organism>
<reference evidence="3 4" key="1">
    <citation type="journal article" date="2004" name="Science">
        <title>The genome of the diatom Thalassiosira pseudonana: ecology, evolution, and metabolism.</title>
        <authorList>
            <person name="Armbrust E.V."/>
            <person name="Berges J.A."/>
            <person name="Bowler C."/>
            <person name="Green B.R."/>
            <person name="Martinez D."/>
            <person name="Putnam N.H."/>
            <person name="Zhou S."/>
            <person name="Allen A.E."/>
            <person name="Apt K.E."/>
            <person name="Bechner M."/>
            <person name="Brzezinski M.A."/>
            <person name="Chaal B.K."/>
            <person name="Chiovitti A."/>
            <person name="Davis A.K."/>
            <person name="Demarest M.S."/>
            <person name="Detter J.C."/>
            <person name="Glavina T."/>
            <person name="Goodstein D."/>
            <person name="Hadi M.Z."/>
            <person name="Hellsten U."/>
            <person name="Hildebrand M."/>
            <person name="Jenkins B.D."/>
            <person name="Jurka J."/>
            <person name="Kapitonov V.V."/>
            <person name="Kroger N."/>
            <person name="Lau W.W."/>
            <person name="Lane T.W."/>
            <person name="Larimer F.W."/>
            <person name="Lippmeier J.C."/>
            <person name="Lucas S."/>
            <person name="Medina M."/>
            <person name="Montsant A."/>
            <person name="Obornik M."/>
            <person name="Parker M.S."/>
            <person name="Palenik B."/>
            <person name="Pazour G.J."/>
            <person name="Richardson P.M."/>
            <person name="Rynearson T.A."/>
            <person name="Saito M.A."/>
            <person name="Schwartz D.C."/>
            <person name="Thamatrakoln K."/>
            <person name="Valentin K."/>
            <person name="Vardi A."/>
            <person name="Wilkerson F.P."/>
            <person name="Rokhsar D.S."/>
        </authorList>
    </citation>
    <scope>NUCLEOTIDE SEQUENCE [LARGE SCALE GENOMIC DNA]</scope>
    <source>
        <strain evidence="3 4">CCMP1335</strain>
    </source>
</reference>
<dbReference type="InterPro" id="IPR021503">
    <property type="entry name" value="DUF3110"/>
</dbReference>
<proteinExistence type="predicted"/>
<dbReference type="KEGG" id="tps:THAPSDRAFT_3091"/>
<sequence length="233" mass="25977">MNILRQLSRAATLILLVSSVQVALSFMPSLRQINSSLQLASSVYPPDNIPSSITGDSKENEGDPMCDNTHDDDICQRKHTTRNLKSLHHTPEHLHVLIFNRGLQTEGLHTIEFPKHSGSNVALAFEKYKDCQRFAPSLSEEMGIMPVPQEIASQRLKTWAISHGMTMQVIPDGTSLKPPSCSSIVGENDEHFNFVEGMLQLEEHRSYLKRLIGDGVSYEVNDDGSFGEMMAWG</sequence>
<reference evidence="3 4" key="2">
    <citation type="journal article" date="2008" name="Nature">
        <title>The Phaeodactylum genome reveals the evolutionary history of diatom genomes.</title>
        <authorList>
            <person name="Bowler C."/>
            <person name="Allen A.E."/>
            <person name="Badger J.H."/>
            <person name="Grimwood J."/>
            <person name="Jabbari K."/>
            <person name="Kuo A."/>
            <person name="Maheswari U."/>
            <person name="Martens C."/>
            <person name="Maumus F."/>
            <person name="Otillar R.P."/>
            <person name="Rayko E."/>
            <person name="Salamov A."/>
            <person name="Vandepoele K."/>
            <person name="Beszteri B."/>
            <person name="Gruber A."/>
            <person name="Heijde M."/>
            <person name="Katinka M."/>
            <person name="Mock T."/>
            <person name="Valentin K."/>
            <person name="Verret F."/>
            <person name="Berges J.A."/>
            <person name="Brownlee C."/>
            <person name="Cadoret J.P."/>
            <person name="Chiovitti A."/>
            <person name="Choi C.J."/>
            <person name="Coesel S."/>
            <person name="De Martino A."/>
            <person name="Detter J.C."/>
            <person name="Durkin C."/>
            <person name="Falciatore A."/>
            <person name="Fournet J."/>
            <person name="Haruta M."/>
            <person name="Huysman M.J."/>
            <person name="Jenkins B.D."/>
            <person name="Jiroutova K."/>
            <person name="Jorgensen R.E."/>
            <person name="Joubert Y."/>
            <person name="Kaplan A."/>
            <person name="Kroger N."/>
            <person name="Kroth P.G."/>
            <person name="La Roche J."/>
            <person name="Lindquist E."/>
            <person name="Lommer M."/>
            <person name="Martin-Jezequel V."/>
            <person name="Lopez P.J."/>
            <person name="Lucas S."/>
            <person name="Mangogna M."/>
            <person name="McGinnis K."/>
            <person name="Medlin L.K."/>
            <person name="Montsant A."/>
            <person name="Oudot-Le Secq M.P."/>
            <person name="Napoli C."/>
            <person name="Obornik M."/>
            <person name="Parker M.S."/>
            <person name="Petit J.L."/>
            <person name="Porcel B.M."/>
            <person name="Poulsen N."/>
            <person name="Robison M."/>
            <person name="Rychlewski L."/>
            <person name="Rynearson T.A."/>
            <person name="Schmutz J."/>
            <person name="Shapiro H."/>
            <person name="Siaut M."/>
            <person name="Stanley M."/>
            <person name="Sussman M.R."/>
            <person name="Taylor A.R."/>
            <person name="Vardi A."/>
            <person name="von Dassow P."/>
            <person name="Vyverman W."/>
            <person name="Willis A."/>
            <person name="Wyrwicz L.S."/>
            <person name="Rokhsar D.S."/>
            <person name="Weissenbach J."/>
            <person name="Armbrust E.V."/>
            <person name="Green B.R."/>
            <person name="Van de Peer Y."/>
            <person name="Grigoriev I.V."/>
        </authorList>
    </citation>
    <scope>NUCLEOTIDE SEQUENCE [LARGE SCALE GENOMIC DNA]</scope>
    <source>
        <strain evidence="3 4">CCMP1335</strain>
    </source>
</reference>
<dbReference type="AlphaFoldDB" id="B8BWS6"/>
<evidence type="ECO:0000256" key="1">
    <source>
        <dbReference type="SAM" id="MobiDB-lite"/>
    </source>
</evidence>
<dbReference type="Proteomes" id="UP000001449">
    <property type="component" value="Chromosome 3"/>
</dbReference>
<evidence type="ECO:0000256" key="2">
    <source>
        <dbReference type="SAM" id="SignalP"/>
    </source>
</evidence>
<gene>
    <name evidence="3" type="ORF">THAPSDRAFT_3091</name>
</gene>
<dbReference type="GeneID" id="7452791"/>
<feature type="signal peptide" evidence="2">
    <location>
        <begin position="1"/>
        <end position="25"/>
    </location>
</feature>
<keyword evidence="2" id="KW-0732">Signal</keyword>
<evidence type="ECO:0000313" key="3">
    <source>
        <dbReference type="EMBL" id="EED93582.1"/>
    </source>
</evidence>
<dbReference type="HOGENOM" id="CLU_1192007_0_0_1"/>
<feature type="region of interest" description="Disordered" evidence="1">
    <location>
        <begin position="48"/>
        <end position="70"/>
    </location>
</feature>
<dbReference type="PaxDb" id="35128-Thaps3091"/>
<name>B8BWS6_THAPS</name>
<protein>
    <submittedName>
        <fullName evidence="3">Uncharacterized protein</fullName>
    </submittedName>
</protein>
<dbReference type="EMBL" id="CM000640">
    <property type="protein sequence ID" value="EED93582.1"/>
    <property type="molecule type" value="Genomic_DNA"/>
</dbReference>
<keyword evidence="4" id="KW-1185">Reference proteome</keyword>
<accession>B8BWS6</accession>
<dbReference type="RefSeq" id="XP_002288146.1">
    <property type="nucleotide sequence ID" value="XM_002288110.1"/>
</dbReference>
<dbReference type="InParanoid" id="B8BWS6"/>